<evidence type="ECO:0000313" key="7">
    <source>
        <dbReference type="EMBL" id="UJO22441.1"/>
    </source>
</evidence>
<dbReference type="FunFam" id="3.50.50.60:FF:000228">
    <property type="entry name" value="FAD-containing monooxygenase EthA"/>
    <property type="match status" value="1"/>
</dbReference>
<dbReference type="RefSeq" id="XP_047766807.1">
    <property type="nucleotide sequence ID" value="XM_047911409.1"/>
</dbReference>
<gene>
    <name evidence="7" type="ORF">CLAFUR5_12261</name>
</gene>
<dbReference type="SUPFAM" id="SSF51905">
    <property type="entry name" value="FAD/NAD(P)-binding domain"/>
    <property type="match status" value="2"/>
</dbReference>
<dbReference type="Proteomes" id="UP000756132">
    <property type="component" value="Chromosome 10"/>
</dbReference>
<keyword evidence="6 7" id="KW-0503">Monooxygenase</keyword>
<organism evidence="7 8">
    <name type="scientific">Passalora fulva</name>
    <name type="common">Tomato leaf mold</name>
    <name type="synonym">Cladosporium fulvum</name>
    <dbReference type="NCBI Taxonomy" id="5499"/>
    <lineage>
        <taxon>Eukaryota</taxon>
        <taxon>Fungi</taxon>
        <taxon>Dikarya</taxon>
        <taxon>Ascomycota</taxon>
        <taxon>Pezizomycotina</taxon>
        <taxon>Dothideomycetes</taxon>
        <taxon>Dothideomycetidae</taxon>
        <taxon>Mycosphaerellales</taxon>
        <taxon>Mycosphaerellaceae</taxon>
        <taxon>Fulvia</taxon>
    </lineage>
</organism>
<dbReference type="PANTHER" id="PTHR43872">
    <property type="entry name" value="MONOOXYGENASE, PUTATIVE (AFU_ORTHOLOGUE AFUA_8G02570)-RELATED"/>
    <property type="match status" value="1"/>
</dbReference>
<dbReference type="Pfam" id="PF00743">
    <property type="entry name" value="FMO-like"/>
    <property type="match status" value="1"/>
</dbReference>
<dbReference type="Gene3D" id="3.50.50.60">
    <property type="entry name" value="FAD/NAD(P)-binding domain"/>
    <property type="match status" value="3"/>
</dbReference>
<keyword evidence="2" id="KW-0285">Flavoprotein</keyword>
<dbReference type="KEGG" id="ffu:CLAFUR5_12261"/>
<dbReference type="InterPro" id="IPR036188">
    <property type="entry name" value="FAD/NAD-bd_sf"/>
</dbReference>
<dbReference type="GO" id="GO:0004499">
    <property type="term" value="F:N,N-dimethylaniline monooxygenase activity"/>
    <property type="evidence" value="ECO:0007669"/>
    <property type="project" value="InterPro"/>
</dbReference>
<dbReference type="InterPro" id="IPR020946">
    <property type="entry name" value="Flavin_mOase-like"/>
</dbReference>
<dbReference type="GO" id="GO:0050661">
    <property type="term" value="F:NADP binding"/>
    <property type="evidence" value="ECO:0007669"/>
    <property type="project" value="InterPro"/>
</dbReference>
<evidence type="ECO:0000256" key="4">
    <source>
        <dbReference type="ARBA" id="ARBA00022857"/>
    </source>
</evidence>
<dbReference type="AlphaFoldDB" id="A0A9Q8PHD1"/>
<dbReference type="Pfam" id="PF13450">
    <property type="entry name" value="NAD_binding_8"/>
    <property type="match status" value="1"/>
</dbReference>
<evidence type="ECO:0000256" key="5">
    <source>
        <dbReference type="ARBA" id="ARBA00023002"/>
    </source>
</evidence>
<dbReference type="EMBL" id="CP090172">
    <property type="protein sequence ID" value="UJO22441.1"/>
    <property type="molecule type" value="Genomic_DNA"/>
</dbReference>
<name>A0A9Q8PHD1_PASFU</name>
<accession>A0A9Q8PHD1</accession>
<dbReference type="InterPro" id="IPR051820">
    <property type="entry name" value="FAD-binding_MO"/>
</dbReference>
<dbReference type="PANTHER" id="PTHR43872:SF1">
    <property type="entry name" value="MONOOXYGENASE, PUTATIVE (AFU_ORTHOLOGUE AFUA_8G02570)-RELATED"/>
    <property type="match status" value="1"/>
</dbReference>
<evidence type="ECO:0000256" key="3">
    <source>
        <dbReference type="ARBA" id="ARBA00022827"/>
    </source>
</evidence>
<comment type="cofactor">
    <cofactor evidence="1">
        <name>FAD</name>
        <dbReference type="ChEBI" id="CHEBI:57692"/>
    </cofactor>
</comment>
<dbReference type="OrthoDB" id="66881at2759"/>
<proteinExistence type="predicted"/>
<dbReference type="OMA" id="AWWGDIR"/>
<evidence type="ECO:0000256" key="1">
    <source>
        <dbReference type="ARBA" id="ARBA00001974"/>
    </source>
</evidence>
<dbReference type="GeneID" id="71992139"/>
<protein>
    <submittedName>
        <fullName evidence="7">FAD-containing monooxygenase EthA</fullName>
    </submittedName>
</protein>
<evidence type="ECO:0000313" key="8">
    <source>
        <dbReference type="Proteomes" id="UP000756132"/>
    </source>
</evidence>
<sequence>MAWQPMEKGEDNFDVVIVGAGISGINFGYRLQERCPNLSYTILEGRHELGGTWSLFKYPGIRSDSDLFTFGFSWRPWSEKTSIAQGDLIKQYLKDSAAQEGIDKHITFNTKVNSTNYNSTEKTWTLQTTQNGSEKRSFKCRFMLMCTGYYDYETPLAASIPGLDNFQGEVIHPQFWPEALDYSGKEVVIIGSGATAITVLPVMAETAKKVTMLQRSPSYIMAVPQEDAFEKVVRKVFWWFPAAQHAIIRIKWIMMPLLLTSYSAKYPKKMQQLMYKLTQKQLPGSIPRDPHFTPKYYPWEQRMCMCPDGDFYKALHKGVATIETGVIKEVTTNAIKLESGTELNPDIIVTATGLKLQFAGGMNVSIDNKPYDCSEKFVWKGVMLEDMPNAAFVVGYVDASWTLGADATAQTITRMINQMKREAVVEVTPHRSAEEVKNMQEKSLLRLNSTYVTKGKSVLPKGGDRGQWMPRASYIRDIMTAWYGDIKTGTTWVRGVSESRFVEY</sequence>
<evidence type="ECO:0000256" key="2">
    <source>
        <dbReference type="ARBA" id="ARBA00022630"/>
    </source>
</evidence>
<reference evidence="7" key="2">
    <citation type="journal article" date="2022" name="Microb. Genom.">
        <title>A chromosome-scale genome assembly of the tomato pathogen Cladosporium fulvum reveals a compartmentalized genome architecture and the presence of a dispensable chromosome.</title>
        <authorList>
            <person name="Zaccaron A.Z."/>
            <person name="Chen L.H."/>
            <person name="Samaras A."/>
            <person name="Stergiopoulos I."/>
        </authorList>
    </citation>
    <scope>NUCLEOTIDE SEQUENCE</scope>
    <source>
        <strain evidence="7">Race5_Kim</strain>
    </source>
</reference>
<evidence type="ECO:0000256" key="6">
    <source>
        <dbReference type="ARBA" id="ARBA00023033"/>
    </source>
</evidence>
<keyword evidence="3" id="KW-0274">FAD</keyword>
<keyword evidence="4" id="KW-0521">NADP</keyword>
<reference evidence="7" key="1">
    <citation type="submission" date="2021-12" db="EMBL/GenBank/DDBJ databases">
        <authorList>
            <person name="Zaccaron A."/>
            <person name="Stergiopoulos I."/>
        </authorList>
    </citation>
    <scope>NUCLEOTIDE SEQUENCE</scope>
    <source>
        <strain evidence="7">Race5_Kim</strain>
    </source>
</reference>
<dbReference type="GO" id="GO:0050660">
    <property type="term" value="F:flavin adenine dinucleotide binding"/>
    <property type="evidence" value="ECO:0007669"/>
    <property type="project" value="InterPro"/>
</dbReference>
<keyword evidence="5" id="KW-0560">Oxidoreductase</keyword>
<keyword evidence="8" id="KW-1185">Reference proteome</keyword>